<evidence type="ECO:0000256" key="1">
    <source>
        <dbReference type="SAM" id="Phobius"/>
    </source>
</evidence>
<dbReference type="Proteomes" id="UP000073492">
    <property type="component" value="Unassembled WGS sequence"/>
</dbReference>
<dbReference type="Gene3D" id="3.40.50.1240">
    <property type="entry name" value="Phosphoglycerate mutase-like"/>
    <property type="match status" value="1"/>
</dbReference>
<keyword evidence="1" id="KW-0472">Membrane</keyword>
<keyword evidence="1" id="KW-1133">Transmembrane helix</keyword>
<dbReference type="InterPro" id="IPR013078">
    <property type="entry name" value="His_Pase_superF_clade-1"/>
</dbReference>
<dbReference type="InterPro" id="IPR050275">
    <property type="entry name" value="PGM_Phosphatase"/>
</dbReference>
<feature type="transmembrane region" description="Helical" evidence="1">
    <location>
        <begin position="12"/>
        <end position="31"/>
    </location>
</feature>
<keyword evidence="1" id="KW-0812">Transmembrane</keyword>
<dbReference type="SUPFAM" id="SSF53254">
    <property type="entry name" value="Phosphoglycerate mutase-like"/>
    <property type="match status" value="1"/>
</dbReference>
<dbReference type="PANTHER" id="PTHR48100">
    <property type="entry name" value="BROAD-SPECIFICITY PHOSPHATASE YOR283W-RELATED"/>
    <property type="match status" value="1"/>
</dbReference>
<evidence type="ECO:0000313" key="3">
    <source>
        <dbReference type="Proteomes" id="UP000073492"/>
    </source>
</evidence>
<dbReference type="InterPro" id="IPR029033">
    <property type="entry name" value="His_PPase_superfam"/>
</dbReference>
<sequence length="347" mass="40044">MLRNRKALFRRSALWLPILLLFFATFLYLYLVSPAGPGDLETEIYSTAMGSEEAAATFKFEFVPGFFKQSEADTNPDEFDNSKENFGIIERDFETDDAVTKDWPVWRRFHRYINHLNNQNRPLDIFYKVLYFGRHGEGYHNVAEAFYGTKAWDDYWSKLDGNGTMYWFDAHLTDVGKQQALAAHDFIEAQLNTTTHGMPAPESYYVSPLYRCLQTANLTWANLTLPDDKRFTPVIKELLREVLGEHTCDKRSTKASITAAFPDFIIEDGFSEEDLLWKADHRETHEEHDERTRELMTDIFSRNPNTFVSLTSHSGAIASHLRVFGHREFKLPTGGMIPVLVKATRIS</sequence>
<gene>
    <name evidence="2" type="ORF">AC579_3944</name>
</gene>
<proteinExistence type="predicted"/>
<dbReference type="SMART" id="SM00855">
    <property type="entry name" value="PGAM"/>
    <property type="match status" value="1"/>
</dbReference>
<protein>
    <submittedName>
        <fullName evidence="2">Uncharacterized protein</fullName>
    </submittedName>
</protein>
<organism evidence="2 3">
    <name type="scientific">Pseudocercospora musae</name>
    <dbReference type="NCBI Taxonomy" id="113226"/>
    <lineage>
        <taxon>Eukaryota</taxon>
        <taxon>Fungi</taxon>
        <taxon>Dikarya</taxon>
        <taxon>Ascomycota</taxon>
        <taxon>Pezizomycotina</taxon>
        <taxon>Dothideomycetes</taxon>
        <taxon>Dothideomycetidae</taxon>
        <taxon>Mycosphaerellales</taxon>
        <taxon>Mycosphaerellaceae</taxon>
        <taxon>Pseudocercospora</taxon>
    </lineage>
</organism>
<comment type="caution">
    <text evidence="2">The sequence shown here is derived from an EMBL/GenBank/DDBJ whole genome shotgun (WGS) entry which is preliminary data.</text>
</comment>
<dbReference type="EMBL" id="LFZO01000064">
    <property type="protein sequence ID" value="KXT15195.1"/>
    <property type="molecule type" value="Genomic_DNA"/>
</dbReference>
<dbReference type="GO" id="GO:0016791">
    <property type="term" value="F:phosphatase activity"/>
    <property type="evidence" value="ECO:0007669"/>
    <property type="project" value="TreeGrafter"/>
</dbReference>
<evidence type="ECO:0000313" key="2">
    <source>
        <dbReference type="EMBL" id="KXT15195.1"/>
    </source>
</evidence>
<dbReference type="GO" id="GO:0005737">
    <property type="term" value="C:cytoplasm"/>
    <property type="evidence" value="ECO:0007669"/>
    <property type="project" value="TreeGrafter"/>
</dbReference>
<name>A0A139IKM7_9PEZI</name>
<reference evidence="2 3" key="1">
    <citation type="submission" date="2015-07" db="EMBL/GenBank/DDBJ databases">
        <title>Comparative genomics of the Sigatoka disease complex on banana suggests a link between parallel evolutionary changes in Pseudocercospora fijiensis and Pseudocercospora eumusae and increased virulence on the banana host.</title>
        <authorList>
            <person name="Chang T.-C."/>
            <person name="Salvucci A."/>
            <person name="Crous P.W."/>
            <person name="Stergiopoulos I."/>
        </authorList>
    </citation>
    <scope>NUCLEOTIDE SEQUENCE [LARGE SCALE GENOMIC DNA]</scope>
    <source>
        <strain evidence="2 3">CBS 116634</strain>
    </source>
</reference>
<keyword evidence="3" id="KW-1185">Reference proteome</keyword>
<dbReference type="Pfam" id="PF00300">
    <property type="entry name" value="His_Phos_1"/>
    <property type="match status" value="1"/>
</dbReference>
<dbReference type="PANTHER" id="PTHR48100:SF1">
    <property type="entry name" value="HISTIDINE PHOSPHATASE FAMILY PROTEIN-RELATED"/>
    <property type="match status" value="1"/>
</dbReference>
<accession>A0A139IKM7</accession>
<dbReference type="CDD" id="cd07067">
    <property type="entry name" value="HP_PGM_like"/>
    <property type="match status" value="1"/>
</dbReference>
<dbReference type="AlphaFoldDB" id="A0A139IKM7"/>